<feature type="region of interest" description="Disordered" evidence="1">
    <location>
        <begin position="433"/>
        <end position="459"/>
    </location>
</feature>
<dbReference type="Proteomes" id="UP001652641">
    <property type="component" value="Chromosome 15"/>
</dbReference>
<sequence>MRPGGIVQSFPKRETSFGKCGGTDTLKFPQNCARGKKRAAALLHGLSPAPPGVIAAEGPLSPGRRRTASTRACAGRRRGDGTFRPLPERSRGREERGGHVPRPGPPGPRAPGPPQAPAGGAEGAQVGPARPASRLRPPPTRAAAPSPPRLPLAPSLSVTSYIITRAHHNGSDARCRGPSPAPERCSRPEPAAPELGARARGSGAGEGPERRPGSSLLAGGAAPAGPRQEAASVTNCVSFSKHISRSPCSPGAAAPEAGPRPGLERAPRGGESSSGPSPRPHGARPPAPPAPLRAPPASPGHGRPPGAARPPPPAGRAPRRRPPPPPPPPPAQRKAATPETSPGRAAPRRAERGSRPGKPPGEAARAPRIALTLLSGGHDPGGPRGARGARARARGARETKTLRSRLSAYGGGKLEPSPRLLLHLFLCTWQILDDDDDDDDDDDSDDEDDQVSRFHAFSR</sequence>
<dbReference type="GeneID" id="112913848"/>
<organism evidence="2 3">
    <name type="scientific">Vulpes vulpes</name>
    <name type="common">Red fox</name>
    <dbReference type="NCBI Taxonomy" id="9627"/>
    <lineage>
        <taxon>Eukaryota</taxon>
        <taxon>Metazoa</taxon>
        <taxon>Chordata</taxon>
        <taxon>Craniata</taxon>
        <taxon>Vertebrata</taxon>
        <taxon>Euteleostomi</taxon>
        <taxon>Mammalia</taxon>
        <taxon>Eutheria</taxon>
        <taxon>Laurasiatheria</taxon>
        <taxon>Carnivora</taxon>
        <taxon>Caniformia</taxon>
        <taxon>Canidae</taxon>
        <taxon>Vulpes</taxon>
    </lineage>
</organism>
<evidence type="ECO:0008006" key="4">
    <source>
        <dbReference type="Google" id="ProtNLM"/>
    </source>
</evidence>
<proteinExistence type="predicted"/>
<feature type="compositionally biased region" description="Low complexity" evidence="1">
    <location>
        <begin position="213"/>
        <end position="226"/>
    </location>
</feature>
<keyword evidence="2" id="KW-1185">Reference proteome</keyword>
<evidence type="ECO:0000313" key="2">
    <source>
        <dbReference type="Proteomes" id="UP001652641"/>
    </source>
</evidence>
<feature type="compositionally biased region" description="Acidic residues" evidence="1">
    <location>
        <begin position="433"/>
        <end position="449"/>
    </location>
</feature>
<feature type="compositionally biased region" description="Pro residues" evidence="1">
    <location>
        <begin position="136"/>
        <end position="151"/>
    </location>
</feature>
<evidence type="ECO:0000313" key="3">
    <source>
        <dbReference type="RefSeq" id="XP_072594236.1"/>
    </source>
</evidence>
<feature type="compositionally biased region" description="Low complexity" evidence="1">
    <location>
        <begin position="250"/>
        <end position="261"/>
    </location>
</feature>
<protein>
    <recommendedName>
        <fullName evidence="4">Basic proline-rich protein-like</fullName>
    </recommendedName>
</protein>
<feature type="region of interest" description="Disordered" evidence="1">
    <location>
        <begin position="1"/>
        <end position="23"/>
    </location>
</feature>
<feature type="compositionally biased region" description="Basic and acidic residues" evidence="1">
    <location>
        <begin position="77"/>
        <end position="98"/>
    </location>
</feature>
<reference evidence="3" key="1">
    <citation type="submission" date="2025-08" db="UniProtKB">
        <authorList>
            <consortium name="RefSeq"/>
        </authorList>
    </citation>
    <scope>IDENTIFICATION</scope>
    <source>
        <tissue evidence="3">Cell line</tissue>
    </source>
</reference>
<name>A0ABM4YVC1_VULVU</name>
<feature type="region of interest" description="Disordered" evidence="1">
    <location>
        <begin position="44"/>
        <end position="414"/>
    </location>
</feature>
<accession>A0ABM4YVC1</accession>
<feature type="compositionally biased region" description="Pro residues" evidence="1">
    <location>
        <begin position="277"/>
        <end position="298"/>
    </location>
</feature>
<evidence type="ECO:0000256" key="1">
    <source>
        <dbReference type="SAM" id="MobiDB-lite"/>
    </source>
</evidence>
<feature type="compositionally biased region" description="Low complexity" evidence="1">
    <location>
        <begin position="117"/>
        <end position="135"/>
    </location>
</feature>
<dbReference type="RefSeq" id="XP_072594236.1">
    <property type="nucleotide sequence ID" value="XM_072738135.1"/>
</dbReference>
<feature type="compositionally biased region" description="Pro residues" evidence="1">
    <location>
        <begin position="102"/>
        <end position="116"/>
    </location>
</feature>
<gene>
    <name evidence="3" type="primary">LOC112913848</name>
</gene>